<feature type="domain" description="ABC3 transporter permease C-terminal" evidence="8">
    <location>
        <begin position="86"/>
        <end position="215"/>
    </location>
</feature>
<evidence type="ECO:0000259" key="8">
    <source>
        <dbReference type="Pfam" id="PF02687"/>
    </source>
</evidence>
<dbReference type="Pfam" id="PF02687">
    <property type="entry name" value="FtsX"/>
    <property type="match status" value="1"/>
</dbReference>
<comment type="subcellular location">
    <subcellularLocation>
        <location evidence="1">Cell membrane</location>
        <topology evidence="1">Multi-pass membrane protein</topology>
    </subcellularLocation>
</comment>
<keyword evidence="2" id="KW-1003">Cell membrane</keyword>
<evidence type="ECO:0000256" key="5">
    <source>
        <dbReference type="ARBA" id="ARBA00023136"/>
    </source>
</evidence>
<feature type="transmembrane region" description="Helical" evidence="7">
    <location>
        <begin position="135"/>
        <end position="158"/>
    </location>
</feature>
<feature type="transmembrane region" description="Helical" evidence="7">
    <location>
        <begin position="78"/>
        <end position="103"/>
    </location>
</feature>
<gene>
    <name evidence="9" type="ORF">H7U36_00020</name>
</gene>
<evidence type="ECO:0000313" key="9">
    <source>
        <dbReference type="EMBL" id="MBM6736496.1"/>
    </source>
</evidence>
<dbReference type="EMBL" id="JACLYY010000001">
    <property type="protein sequence ID" value="MBM6736496.1"/>
    <property type="molecule type" value="Genomic_DNA"/>
</dbReference>
<evidence type="ECO:0000313" key="10">
    <source>
        <dbReference type="Proteomes" id="UP000716906"/>
    </source>
</evidence>
<evidence type="ECO:0000256" key="2">
    <source>
        <dbReference type="ARBA" id="ARBA00022475"/>
    </source>
</evidence>
<keyword evidence="4 7" id="KW-1133">Transmembrane helix</keyword>
<keyword evidence="10" id="KW-1185">Reference proteome</keyword>
<evidence type="ECO:0000256" key="4">
    <source>
        <dbReference type="ARBA" id="ARBA00022989"/>
    </source>
</evidence>
<feature type="transmembrane region" description="Helical" evidence="7">
    <location>
        <begin position="190"/>
        <end position="210"/>
    </location>
</feature>
<reference evidence="9 10" key="1">
    <citation type="journal article" date="2021" name="Sci. Rep.">
        <title>The distribution of antibiotic resistance genes in chicken gut microbiota commensals.</title>
        <authorList>
            <person name="Juricova H."/>
            <person name="Matiasovicova J."/>
            <person name="Kubasova T."/>
            <person name="Cejkova D."/>
            <person name="Rychlik I."/>
        </authorList>
    </citation>
    <scope>NUCLEOTIDE SEQUENCE [LARGE SCALE GENOMIC DNA]</scope>
    <source>
        <strain evidence="9 10">An773</strain>
    </source>
</reference>
<comment type="similarity">
    <text evidence="6">Belongs to the ABC-4 integral membrane protein family.</text>
</comment>
<dbReference type="InterPro" id="IPR050250">
    <property type="entry name" value="Macrolide_Exporter_MacB"/>
</dbReference>
<evidence type="ECO:0000256" key="3">
    <source>
        <dbReference type="ARBA" id="ARBA00022692"/>
    </source>
</evidence>
<proteinExistence type="inferred from homology"/>
<evidence type="ECO:0000256" key="6">
    <source>
        <dbReference type="ARBA" id="ARBA00038076"/>
    </source>
</evidence>
<evidence type="ECO:0000256" key="1">
    <source>
        <dbReference type="ARBA" id="ARBA00004651"/>
    </source>
</evidence>
<comment type="caution">
    <text evidence="9">The sequence shown here is derived from an EMBL/GenBank/DDBJ whole genome shotgun (WGS) entry which is preliminary data.</text>
</comment>
<sequence length="357" mass="38980">MGFVEQPFFESTDSGIYTGITLFHGDSAHFNASLQLNLNHTPSNYHAELRDLAGSRKIEFNDSLLIFTGNSSNGTLDLLVNAVMIFGLIFIAGASIILIYNVFNLSFRERSMYLGMLSSIGATGKQKRSSVYYEAGMLLIFALPVGILAGLFAVKIGIGGLMPYLMRFSGIVGISLSGQTSSLKVTPESILFIVLVSVGTVFISASLPAYKVGKIGAVESIRGNLQSKEKQYRTKWKNSKKQNAEVFLAEKFIHRQNKRTAGIRRAVTVFLVLLLVTAAGTSMLVQVAEKKAQGDGAIGTVAMKQDESGVLFVRGTEGAEEEYKAIVSDLKNSTGVNWMEQWESVWQSLYVPMGIHF</sequence>
<protein>
    <submittedName>
        <fullName evidence="9">ABC transporter permease</fullName>
    </submittedName>
</protein>
<feature type="transmembrane region" description="Helical" evidence="7">
    <location>
        <begin position="266"/>
        <end position="285"/>
    </location>
</feature>
<keyword evidence="5 7" id="KW-0472">Membrane</keyword>
<dbReference type="Proteomes" id="UP000716906">
    <property type="component" value="Unassembled WGS sequence"/>
</dbReference>
<dbReference type="InterPro" id="IPR003838">
    <property type="entry name" value="ABC3_permease_C"/>
</dbReference>
<name>A0ABS2E4E3_9FIRM</name>
<evidence type="ECO:0000256" key="7">
    <source>
        <dbReference type="SAM" id="Phobius"/>
    </source>
</evidence>
<dbReference type="RefSeq" id="WP_205155588.1">
    <property type="nucleotide sequence ID" value="NZ_JACLYY010000001.1"/>
</dbReference>
<dbReference type="PANTHER" id="PTHR30572">
    <property type="entry name" value="MEMBRANE COMPONENT OF TRANSPORTER-RELATED"/>
    <property type="match status" value="1"/>
</dbReference>
<keyword evidence="3 7" id="KW-0812">Transmembrane</keyword>
<accession>A0ABS2E4E3</accession>
<organism evidence="9 10">
    <name type="scientific">Faecalicatena fissicatena</name>
    <dbReference type="NCBI Taxonomy" id="290055"/>
    <lineage>
        <taxon>Bacteria</taxon>
        <taxon>Bacillati</taxon>
        <taxon>Bacillota</taxon>
        <taxon>Clostridia</taxon>
        <taxon>Lachnospirales</taxon>
        <taxon>Lachnospiraceae</taxon>
        <taxon>Faecalicatena</taxon>
    </lineage>
</organism>
<dbReference type="PANTHER" id="PTHR30572:SF4">
    <property type="entry name" value="ABC TRANSPORTER PERMEASE YTRF"/>
    <property type="match status" value="1"/>
</dbReference>